<dbReference type="InterPro" id="IPR002314">
    <property type="entry name" value="aa-tRNA-synt_IIb"/>
</dbReference>
<evidence type="ECO:0000256" key="2">
    <source>
        <dbReference type="ARBA" id="ARBA00005045"/>
    </source>
</evidence>
<dbReference type="PIRSF" id="PIRSF001529">
    <property type="entry name" value="Ser-tRNA-synth_IIa"/>
    <property type="match status" value="1"/>
</dbReference>
<evidence type="ECO:0000256" key="3">
    <source>
        <dbReference type="ARBA" id="ARBA00010728"/>
    </source>
</evidence>
<comment type="caution">
    <text evidence="18">The sequence shown here is derived from an EMBL/GenBank/DDBJ whole genome shotgun (WGS) entry which is preliminary data.</text>
</comment>
<evidence type="ECO:0000256" key="7">
    <source>
        <dbReference type="ARBA" id="ARBA00022741"/>
    </source>
</evidence>
<comment type="catalytic activity">
    <reaction evidence="13">
        <text>tRNA(Ser) + L-serine + ATP = L-seryl-tRNA(Ser) + AMP + diphosphate + H(+)</text>
        <dbReference type="Rhea" id="RHEA:12292"/>
        <dbReference type="Rhea" id="RHEA-COMP:9669"/>
        <dbReference type="Rhea" id="RHEA-COMP:9703"/>
        <dbReference type="ChEBI" id="CHEBI:15378"/>
        <dbReference type="ChEBI" id="CHEBI:30616"/>
        <dbReference type="ChEBI" id="CHEBI:33019"/>
        <dbReference type="ChEBI" id="CHEBI:33384"/>
        <dbReference type="ChEBI" id="CHEBI:78442"/>
        <dbReference type="ChEBI" id="CHEBI:78533"/>
        <dbReference type="ChEBI" id="CHEBI:456215"/>
        <dbReference type="EC" id="6.1.1.11"/>
    </reaction>
</comment>
<accession>A0A837HSV8</accession>
<dbReference type="InterPro" id="IPR042103">
    <property type="entry name" value="SerRS_1_N_sf"/>
</dbReference>
<dbReference type="Pfam" id="PF00587">
    <property type="entry name" value="tRNA-synt_2b"/>
    <property type="match status" value="1"/>
</dbReference>
<dbReference type="NCBIfam" id="TIGR00414">
    <property type="entry name" value="serS"/>
    <property type="match status" value="1"/>
</dbReference>
<dbReference type="InterPro" id="IPR006195">
    <property type="entry name" value="aa-tRNA-synth_II"/>
</dbReference>
<keyword evidence="6 18" id="KW-0436">Ligase</keyword>
<evidence type="ECO:0000256" key="5">
    <source>
        <dbReference type="ARBA" id="ARBA00022490"/>
    </source>
</evidence>
<organism evidence="18 19">
    <name type="scientific">Candidatus Yanofskybacteria bacterium GW2011_GWD1_39_16</name>
    <dbReference type="NCBI Taxonomy" id="1619030"/>
    <lineage>
        <taxon>Bacteria</taxon>
        <taxon>Candidatus Yanofskyibacteriota</taxon>
    </lineage>
</organism>
<dbReference type="InterPro" id="IPR033729">
    <property type="entry name" value="SerRS_core"/>
</dbReference>
<dbReference type="SUPFAM" id="SSF46589">
    <property type="entry name" value="tRNA-binding arm"/>
    <property type="match status" value="1"/>
</dbReference>
<dbReference type="EC" id="6.1.1.11" evidence="4 14"/>
<evidence type="ECO:0000256" key="15">
    <source>
        <dbReference type="PIRSR" id="PIRSR001529-1"/>
    </source>
</evidence>
<dbReference type="Gene3D" id="1.10.287.40">
    <property type="entry name" value="Serine-tRNA synthetase, tRNA binding domain"/>
    <property type="match status" value="1"/>
</dbReference>
<dbReference type="PANTHER" id="PTHR43697:SF1">
    <property type="entry name" value="SERINE--TRNA LIGASE"/>
    <property type="match status" value="1"/>
</dbReference>
<evidence type="ECO:0000313" key="19">
    <source>
        <dbReference type="Proteomes" id="UP000033996"/>
    </source>
</evidence>
<dbReference type="SUPFAM" id="SSF55681">
    <property type="entry name" value="Class II aaRS and biotin synthetases"/>
    <property type="match status" value="1"/>
</dbReference>
<dbReference type="InterPro" id="IPR002317">
    <property type="entry name" value="Ser-tRNA-ligase_type_1"/>
</dbReference>
<comment type="pathway">
    <text evidence="2">Aminoacyl-tRNA biosynthesis; selenocysteinyl-tRNA(Sec) biosynthesis; L-seryl-tRNA(Sec) from L-serine and tRNA(Sec): step 1/1.</text>
</comment>
<keyword evidence="10" id="KW-0030">Aminoacyl-tRNA synthetase</keyword>
<evidence type="ECO:0000256" key="8">
    <source>
        <dbReference type="ARBA" id="ARBA00022840"/>
    </source>
</evidence>
<dbReference type="Gene3D" id="3.30.930.10">
    <property type="entry name" value="Bira Bifunctional Protein, Domain 2"/>
    <property type="match status" value="1"/>
</dbReference>
<dbReference type="GO" id="GO:0006434">
    <property type="term" value="P:seryl-tRNA aminoacylation"/>
    <property type="evidence" value="ECO:0007669"/>
    <property type="project" value="UniProtKB-UniRule"/>
</dbReference>
<evidence type="ECO:0000256" key="1">
    <source>
        <dbReference type="ARBA" id="ARBA00004496"/>
    </source>
</evidence>
<evidence type="ECO:0000259" key="17">
    <source>
        <dbReference type="PROSITE" id="PS50862"/>
    </source>
</evidence>
<evidence type="ECO:0000256" key="16">
    <source>
        <dbReference type="PIRSR" id="PIRSR001529-2"/>
    </source>
</evidence>
<evidence type="ECO:0000256" key="4">
    <source>
        <dbReference type="ARBA" id="ARBA00012840"/>
    </source>
</evidence>
<evidence type="ECO:0000256" key="14">
    <source>
        <dbReference type="NCBIfam" id="TIGR00414"/>
    </source>
</evidence>
<dbReference type="PRINTS" id="PR00981">
    <property type="entry name" value="TRNASYNTHSER"/>
</dbReference>
<dbReference type="CDD" id="cd00770">
    <property type="entry name" value="SerRS_core"/>
    <property type="match status" value="1"/>
</dbReference>
<dbReference type="Pfam" id="PF02403">
    <property type="entry name" value="Seryl_tRNA_N"/>
    <property type="match status" value="1"/>
</dbReference>
<keyword evidence="7" id="KW-0547">Nucleotide-binding</keyword>
<dbReference type="GO" id="GO:0005737">
    <property type="term" value="C:cytoplasm"/>
    <property type="evidence" value="ECO:0007669"/>
    <property type="project" value="UniProtKB-SubCell"/>
</dbReference>
<evidence type="ECO:0000256" key="9">
    <source>
        <dbReference type="ARBA" id="ARBA00022917"/>
    </source>
</evidence>
<feature type="binding site" evidence="15">
    <location>
        <position position="381"/>
    </location>
    <ligand>
        <name>L-serine</name>
        <dbReference type="ChEBI" id="CHEBI:33384"/>
    </ligand>
</feature>
<sequence length="423" mass="48029">MLDIKLIKDKREEVEKALLKRMARDALNLDGIIKLDDTRRDIIIKLEALKAERNKNSKIKPTPEIMEQMKKIGGEIGELEVSLKKIEDQLKEQLSELPNIPADDVLPGGKENNKVIKTFGQKPKHDFKLIDHVELATKLDLIDYERGVKIAGSGFWCYKGSGALLEWALLNYFKDFHIANGYTFILPPFLLNEDSAYASGHLPKFRDDLFWTSRSSENKQGDSLCLNATSEMMINNLHRSEVIDESKLPLKYFAYSPCFRKEPGGYGAGEKGTTRGHQFNKIEMFQFTRPEDSWNGFEELVRNAEKLVEGLGLHYQTVQLAAQDASASMSKTCDIEVWIPSMDTYKEVSSASNAIDYQARRADIRYKNSKTGKNEFVHTLNASGLATSRLLPAILEQFQQEDGSVKIPEALHKYMNGIEEIKR</sequence>
<feature type="binding site" evidence="15">
    <location>
        <position position="283"/>
    </location>
    <ligand>
        <name>L-serine</name>
        <dbReference type="ChEBI" id="CHEBI:33384"/>
    </ligand>
</feature>
<feature type="binding site" evidence="15">
    <location>
        <position position="229"/>
    </location>
    <ligand>
        <name>L-serine</name>
        <dbReference type="ChEBI" id="CHEBI:33384"/>
    </ligand>
</feature>
<dbReference type="GO" id="GO:0004828">
    <property type="term" value="F:serine-tRNA ligase activity"/>
    <property type="evidence" value="ECO:0007669"/>
    <property type="project" value="UniProtKB-UniRule"/>
</dbReference>
<feature type="binding site" evidence="16">
    <location>
        <begin position="347"/>
        <end position="350"/>
    </location>
    <ligand>
        <name>ATP</name>
        <dbReference type="ChEBI" id="CHEBI:30616"/>
    </ligand>
</feature>
<evidence type="ECO:0000256" key="10">
    <source>
        <dbReference type="ARBA" id="ARBA00023146"/>
    </source>
</evidence>
<evidence type="ECO:0000256" key="12">
    <source>
        <dbReference type="ARBA" id="ARBA00047929"/>
    </source>
</evidence>
<reference evidence="18 19" key="1">
    <citation type="journal article" date="2015" name="Nature">
        <title>rRNA introns, odd ribosomes, and small enigmatic genomes across a large radiation of phyla.</title>
        <authorList>
            <person name="Brown C.T."/>
            <person name="Hug L.A."/>
            <person name="Thomas B.C."/>
            <person name="Sharon I."/>
            <person name="Castelle C.J."/>
            <person name="Singh A."/>
            <person name="Wilkins M.J."/>
            <person name="Williams K.H."/>
            <person name="Banfield J.F."/>
        </authorList>
    </citation>
    <scope>NUCLEOTIDE SEQUENCE [LARGE SCALE GENOMIC DNA]</scope>
</reference>
<dbReference type="Proteomes" id="UP000033996">
    <property type="component" value="Unassembled WGS sequence"/>
</dbReference>
<evidence type="ECO:0000313" key="18">
    <source>
        <dbReference type="EMBL" id="KKR08071.1"/>
    </source>
</evidence>
<dbReference type="InterPro" id="IPR015866">
    <property type="entry name" value="Ser-tRNA-synth_1_N"/>
</dbReference>
<name>A0A837HSV8_9BACT</name>
<gene>
    <name evidence="18" type="ORF">UT35_C0017G0005</name>
</gene>
<comment type="similarity">
    <text evidence="3">Belongs to the class-II aminoacyl-tRNA synthetase family. Type-1 seryl-tRNA synthetase subfamily.</text>
</comment>
<keyword evidence="9" id="KW-0648">Protein biosynthesis</keyword>
<feature type="domain" description="Aminoacyl-transfer RNA synthetases class-II family profile" evidence="17">
    <location>
        <begin position="131"/>
        <end position="408"/>
    </location>
</feature>
<comment type="subcellular location">
    <subcellularLocation>
        <location evidence="1">Cytoplasm</location>
    </subcellularLocation>
</comment>
<feature type="binding site" evidence="15">
    <location>
        <position position="260"/>
    </location>
    <ligand>
        <name>L-serine</name>
        <dbReference type="ChEBI" id="CHEBI:33384"/>
    </ligand>
</feature>
<dbReference type="GO" id="GO:0005524">
    <property type="term" value="F:ATP binding"/>
    <property type="evidence" value="ECO:0007669"/>
    <property type="project" value="UniProtKB-KW"/>
</dbReference>
<evidence type="ECO:0000256" key="6">
    <source>
        <dbReference type="ARBA" id="ARBA00022598"/>
    </source>
</evidence>
<proteinExistence type="inferred from homology"/>
<dbReference type="AlphaFoldDB" id="A0A837HSV8"/>
<dbReference type="PANTHER" id="PTHR43697">
    <property type="entry name" value="SERYL-TRNA SYNTHETASE"/>
    <property type="match status" value="1"/>
</dbReference>
<dbReference type="InterPro" id="IPR045864">
    <property type="entry name" value="aa-tRNA-synth_II/BPL/LPL"/>
</dbReference>
<dbReference type="PROSITE" id="PS50862">
    <property type="entry name" value="AA_TRNA_LIGASE_II"/>
    <property type="match status" value="1"/>
</dbReference>
<keyword evidence="5" id="KW-0963">Cytoplasm</keyword>
<evidence type="ECO:0000256" key="13">
    <source>
        <dbReference type="ARBA" id="ARBA00048823"/>
    </source>
</evidence>
<protein>
    <recommendedName>
        <fullName evidence="11 14">Serine--tRNA ligase</fullName>
        <ecNumber evidence="4 14">6.1.1.11</ecNumber>
    </recommendedName>
</protein>
<comment type="catalytic activity">
    <reaction evidence="12">
        <text>tRNA(Sec) + L-serine + ATP = L-seryl-tRNA(Sec) + AMP + diphosphate + H(+)</text>
        <dbReference type="Rhea" id="RHEA:42580"/>
        <dbReference type="Rhea" id="RHEA-COMP:9742"/>
        <dbReference type="Rhea" id="RHEA-COMP:10128"/>
        <dbReference type="ChEBI" id="CHEBI:15378"/>
        <dbReference type="ChEBI" id="CHEBI:30616"/>
        <dbReference type="ChEBI" id="CHEBI:33019"/>
        <dbReference type="ChEBI" id="CHEBI:33384"/>
        <dbReference type="ChEBI" id="CHEBI:78442"/>
        <dbReference type="ChEBI" id="CHEBI:78533"/>
        <dbReference type="ChEBI" id="CHEBI:456215"/>
        <dbReference type="EC" id="6.1.1.11"/>
    </reaction>
</comment>
<dbReference type="EMBL" id="LBWL01000017">
    <property type="protein sequence ID" value="KKR08071.1"/>
    <property type="molecule type" value="Genomic_DNA"/>
</dbReference>
<evidence type="ECO:0000256" key="11">
    <source>
        <dbReference type="ARBA" id="ARBA00039158"/>
    </source>
</evidence>
<feature type="binding site" evidence="16">
    <location>
        <begin position="260"/>
        <end position="262"/>
    </location>
    <ligand>
        <name>ATP</name>
        <dbReference type="ChEBI" id="CHEBI:30616"/>
    </ligand>
</feature>
<dbReference type="InterPro" id="IPR010978">
    <property type="entry name" value="tRNA-bd_arm"/>
</dbReference>
<keyword evidence="8 16" id="KW-0067">ATP-binding</keyword>